<gene>
    <name evidence="1" type="ORF">C1H46_031380</name>
</gene>
<accession>A0A540L995</accession>
<keyword evidence="2" id="KW-1185">Reference proteome</keyword>
<name>A0A540L995_MALBA</name>
<organism evidence="1 2">
    <name type="scientific">Malus baccata</name>
    <name type="common">Siberian crab apple</name>
    <name type="synonym">Pyrus baccata</name>
    <dbReference type="NCBI Taxonomy" id="106549"/>
    <lineage>
        <taxon>Eukaryota</taxon>
        <taxon>Viridiplantae</taxon>
        <taxon>Streptophyta</taxon>
        <taxon>Embryophyta</taxon>
        <taxon>Tracheophyta</taxon>
        <taxon>Spermatophyta</taxon>
        <taxon>Magnoliopsida</taxon>
        <taxon>eudicotyledons</taxon>
        <taxon>Gunneridae</taxon>
        <taxon>Pentapetalae</taxon>
        <taxon>rosids</taxon>
        <taxon>fabids</taxon>
        <taxon>Rosales</taxon>
        <taxon>Rosaceae</taxon>
        <taxon>Amygdaloideae</taxon>
        <taxon>Maleae</taxon>
        <taxon>Malus</taxon>
    </lineage>
</organism>
<sequence>MVKESPFSDLLELYTLVAIPSEDGELEKIKRDIVAPLLVIANPASPNPSPLSAPRVGPFGAIPDPNLFPPQLLILLFVLDYLEPCQNLKSAPAITMGTDGHISTSFAPPSKRPKT</sequence>
<proteinExistence type="predicted"/>
<dbReference type="Proteomes" id="UP000315295">
    <property type="component" value="Unassembled WGS sequence"/>
</dbReference>
<evidence type="ECO:0000313" key="1">
    <source>
        <dbReference type="EMBL" id="TQD83067.1"/>
    </source>
</evidence>
<evidence type="ECO:0000313" key="2">
    <source>
        <dbReference type="Proteomes" id="UP000315295"/>
    </source>
</evidence>
<dbReference type="EMBL" id="VIEB01000695">
    <property type="protein sequence ID" value="TQD83067.1"/>
    <property type="molecule type" value="Genomic_DNA"/>
</dbReference>
<reference evidence="1 2" key="1">
    <citation type="journal article" date="2019" name="G3 (Bethesda)">
        <title>Sequencing of a Wild Apple (Malus baccata) Genome Unravels the Differences Between Cultivated and Wild Apple Species Regarding Disease Resistance and Cold Tolerance.</title>
        <authorList>
            <person name="Chen X."/>
        </authorList>
    </citation>
    <scope>NUCLEOTIDE SEQUENCE [LARGE SCALE GENOMIC DNA]</scope>
    <source>
        <strain evidence="2">cv. Shandingzi</strain>
        <tissue evidence="1">Leaves</tissue>
    </source>
</reference>
<protein>
    <submittedName>
        <fullName evidence="1">Uncharacterized protein</fullName>
    </submittedName>
</protein>
<comment type="caution">
    <text evidence="1">The sequence shown here is derived from an EMBL/GenBank/DDBJ whole genome shotgun (WGS) entry which is preliminary data.</text>
</comment>
<dbReference type="AlphaFoldDB" id="A0A540L995"/>